<dbReference type="RefSeq" id="WP_116588233.1">
    <property type="nucleotide sequence ID" value="NZ_JAVKFR010000016.1"/>
</dbReference>
<keyword evidence="4" id="KW-1185">Reference proteome</keyword>
<feature type="chain" id="PRO_5031034397" evidence="2">
    <location>
        <begin position="24"/>
        <end position="111"/>
    </location>
</feature>
<feature type="signal peptide" evidence="2">
    <location>
        <begin position="1"/>
        <end position="23"/>
    </location>
</feature>
<dbReference type="EMBL" id="WQRF01000001">
    <property type="protein sequence ID" value="MVS98765.1"/>
    <property type="molecule type" value="Genomic_DNA"/>
</dbReference>
<evidence type="ECO:0000256" key="2">
    <source>
        <dbReference type="SAM" id="SignalP"/>
    </source>
</evidence>
<sequence>MTIKSALSAIALSAGLIATPAFAQGMMIGTQTVAETDVEAVAARCADLQLAAETESLSSTGTDNDDDTADDSVAGNAAINNVPATDSETATSVDLGIITLAECEADGWFDM</sequence>
<feature type="region of interest" description="Disordered" evidence="1">
    <location>
        <begin position="54"/>
        <end position="81"/>
    </location>
</feature>
<proteinExistence type="predicted"/>
<reference evidence="3 4" key="1">
    <citation type="submission" date="2019-12" db="EMBL/GenBank/DDBJ databases">
        <title>Devosia maris sp. nov., isolated from the deep seawater.</title>
        <authorList>
            <person name="Liu Y."/>
        </authorList>
    </citation>
    <scope>NUCLEOTIDE SEQUENCE [LARGE SCALE GENOMIC DNA]</scope>
    <source>
        <strain evidence="3 4">L53-10-65</strain>
    </source>
</reference>
<organism evidence="3 4">
    <name type="scientific">Devosia marina</name>
    <dbReference type="NCBI Taxonomy" id="2683198"/>
    <lineage>
        <taxon>Bacteria</taxon>
        <taxon>Pseudomonadati</taxon>
        <taxon>Pseudomonadota</taxon>
        <taxon>Alphaproteobacteria</taxon>
        <taxon>Hyphomicrobiales</taxon>
        <taxon>Devosiaceae</taxon>
        <taxon>Devosia</taxon>
    </lineage>
</organism>
<dbReference type="Proteomes" id="UP000438106">
    <property type="component" value="Unassembled WGS sequence"/>
</dbReference>
<accession>A0A7X3K3A9</accession>
<evidence type="ECO:0000313" key="3">
    <source>
        <dbReference type="EMBL" id="MVS98765.1"/>
    </source>
</evidence>
<keyword evidence="2" id="KW-0732">Signal</keyword>
<protein>
    <submittedName>
        <fullName evidence="3">Uncharacterized protein</fullName>
    </submittedName>
</protein>
<evidence type="ECO:0000313" key="4">
    <source>
        <dbReference type="Proteomes" id="UP000438106"/>
    </source>
</evidence>
<dbReference type="AlphaFoldDB" id="A0A7X3K3A9"/>
<gene>
    <name evidence="3" type="ORF">GO014_06995</name>
</gene>
<comment type="caution">
    <text evidence="3">The sequence shown here is derived from an EMBL/GenBank/DDBJ whole genome shotgun (WGS) entry which is preliminary data.</text>
</comment>
<name>A0A7X3K3A9_9HYPH</name>
<evidence type="ECO:0000256" key="1">
    <source>
        <dbReference type="SAM" id="MobiDB-lite"/>
    </source>
</evidence>